<proteinExistence type="predicted"/>
<dbReference type="EMBL" id="VSSQ01021326">
    <property type="protein sequence ID" value="MPM66838.1"/>
    <property type="molecule type" value="Genomic_DNA"/>
</dbReference>
<name>A0A645BNZ1_9ZZZZ</name>
<reference evidence="1" key="1">
    <citation type="submission" date="2019-08" db="EMBL/GenBank/DDBJ databases">
        <authorList>
            <person name="Kucharzyk K."/>
            <person name="Murdoch R.W."/>
            <person name="Higgins S."/>
            <person name="Loffler F."/>
        </authorList>
    </citation>
    <scope>NUCLEOTIDE SEQUENCE</scope>
</reference>
<accession>A0A645BNZ1</accession>
<sequence length="76" mass="8462">MVPRRKVGLTLSHGEIAEIEVWQKRFSALLHRSVSAGETVGILTRICSARFARMGDEKDIKALAQLVEALVTDEKK</sequence>
<dbReference type="AlphaFoldDB" id="A0A645BNZ1"/>
<gene>
    <name evidence="1" type="ORF">SDC9_113750</name>
</gene>
<evidence type="ECO:0000313" key="1">
    <source>
        <dbReference type="EMBL" id="MPM66838.1"/>
    </source>
</evidence>
<comment type="caution">
    <text evidence="1">The sequence shown here is derived from an EMBL/GenBank/DDBJ whole genome shotgun (WGS) entry which is preliminary data.</text>
</comment>
<organism evidence="1">
    <name type="scientific">bioreactor metagenome</name>
    <dbReference type="NCBI Taxonomy" id="1076179"/>
    <lineage>
        <taxon>unclassified sequences</taxon>
        <taxon>metagenomes</taxon>
        <taxon>ecological metagenomes</taxon>
    </lineage>
</organism>
<protein>
    <submittedName>
        <fullName evidence="1">Uncharacterized protein</fullName>
    </submittedName>
</protein>